<dbReference type="OrthoDB" id="9985088at2759"/>
<evidence type="ECO:0000256" key="7">
    <source>
        <dbReference type="ARBA" id="ARBA00023034"/>
    </source>
</evidence>
<dbReference type="Proteomes" id="UP000030665">
    <property type="component" value="Unassembled WGS sequence"/>
</dbReference>
<reference evidence="11" key="2">
    <citation type="submission" date="2014-03" db="EMBL/GenBank/DDBJ databases">
        <title>The whipworm genome and dual-species transcriptomics of an intimate host-pathogen interaction.</title>
        <authorList>
            <person name="Foth B.J."/>
            <person name="Tsai I.J."/>
            <person name="Reid A.J."/>
            <person name="Bancroft A.J."/>
            <person name="Nichol S."/>
            <person name="Tracey A."/>
            <person name="Holroyd N."/>
            <person name="Cotton J.A."/>
            <person name="Stanley E.J."/>
            <person name="Zarowiecki M."/>
            <person name="Liu J.Z."/>
            <person name="Huckvale T."/>
            <person name="Cooper P.J."/>
            <person name="Grencis R.K."/>
            <person name="Berriman M."/>
        </authorList>
    </citation>
    <scope>NUCLEOTIDE SEQUENCE [LARGE SCALE GENOMIC DNA]</scope>
</reference>
<gene>
    <name evidence="11" type="ORF">TTRE_0000699901</name>
</gene>
<reference evidence="11" key="1">
    <citation type="submission" date="2014-01" db="EMBL/GenBank/DDBJ databases">
        <authorList>
            <person name="Aslett M."/>
        </authorList>
    </citation>
    <scope>NUCLEOTIDE SEQUENCE</scope>
</reference>
<name>A0A077ZFU3_TRITR</name>
<dbReference type="AlphaFoldDB" id="A0A077ZFU3"/>
<keyword evidence="4" id="KW-0812">Transmembrane</keyword>
<dbReference type="STRING" id="36087.A0A077ZFU3"/>
<dbReference type="GO" id="GO:0047238">
    <property type="term" value="F:glucuronosyl-N-acetylgalactosaminyl-proteoglycan 4-beta-N-acetylgalactosaminyltransferase activity"/>
    <property type="evidence" value="ECO:0007669"/>
    <property type="project" value="TreeGrafter"/>
</dbReference>
<feature type="signal peptide" evidence="10">
    <location>
        <begin position="1"/>
        <end position="17"/>
    </location>
</feature>
<dbReference type="PANTHER" id="PTHR12369">
    <property type="entry name" value="CHONDROITIN SYNTHASE"/>
    <property type="match status" value="1"/>
</dbReference>
<evidence type="ECO:0000313" key="11">
    <source>
        <dbReference type="EMBL" id="CDW58674.1"/>
    </source>
</evidence>
<keyword evidence="6" id="KW-1133">Transmembrane helix</keyword>
<protein>
    <recommendedName>
        <fullName evidence="9">Hexosyltransferase</fullName>
        <ecNumber evidence="9">2.4.1.-</ecNumber>
    </recommendedName>
</protein>
<evidence type="ECO:0000256" key="1">
    <source>
        <dbReference type="ARBA" id="ARBA00004447"/>
    </source>
</evidence>
<evidence type="ECO:0000256" key="2">
    <source>
        <dbReference type="ARBA" id="ARBA00009239"/>
    </source>
</evidence>
<evidence type="ECO:0000256" key="4">
    <source>
        <dbReference type="ARBA" id="ARBA00022692"/>
    </source>
</evidence>
<proteinExistence type="inferred from homology"/>
<keyword evidence="3 9" id="KW-0808">Transferase</keyword>
<keyword evidence="10" id="KW-0732">Signal</keyword>
<sequence length="1087" mass="124531">MLRVALTVLIVAFSAAAFPTSRRNLTVEEEEQIEASVKVYQTELKKCIENNCGTEVDIIDKMAKPTFHLDSHISVDCIKDCFMDTITPAAATAERIYKKAGWEEPVTEIKQMIKYAEAVFESRKKAKAIPRNPYFSSMDEPRERNALRPSKTTFLNVPETSPISTPHKSGWNLTDAEEEEIRASFLVCKEEMKECCVNKCGAEDRVMDKMFEPTYHLENNINVDCIKDCFMDKLKLTENEQKELDAAQNEYNKRFQTCLDQQCVSIQDAILQLQRQRAKVEEFTHLGNRYMNCTEACQKKQRTSSIPLLDLNTSIMRTLLARDTLDNRDALEEARDREDSNVLHLSLILQSQYFCDGKDRYLLHEAEKLLERSEVYSDLLEMQSTDEIDAALEYWDKVKSDVARISLLLLQADNSTVRHCPGDSLWSSTANIVRSPNAYNSTSQRWTTKNRPRFLATELATRERLLIASLSSRDGLSSFGFALANATKPMQAAILYYVGKEVTTNRRDVVSLLEPNALSMLESVARNKADAFDFYLLIPEASYVNAFALDKLLRTMTAGDHLLLGFAKPGSQCTFESGILFSNSALKALAPRLVHCTSLNKPNTGRYPYSIEQCIRDYGDTLQCVVEWKGQPLLSAKFDENGDHRDNYSSDILTVTRATSVEQHRRLNALFADYELSLLKEQLDLLSNEIMELYSDNNETIALPLGLSEPWKSVKRHDLLLWDFFDEQNMYDVSNQWNVAPLSPAERSDINSITAYAVRWLQSNRKTEGLQFRKLLSGYRRFDPVRGMEYTVDLEFNDAAGRLSTRRIYLLRSLGKATILPVPFVTEARSVTLVLPVTVDDIEAASEFLTDFRKSYLETGENCKLVALLLMKHDATEYALFRPIMQTLNVWRLKLRSTARSEHVVYFTLKVQRHSLQSVLDFFVQRLRQPELIFLVSPWLEVNTEMLNRVRLSTIEKFQVFFPVPFIRYSTEFAPTTAANKDPKSQFNINRDSGHFDLLSFDLASFYSSDYLRARTLLTSKNHLFYLFCTAGQVHVLRVVDSAFRLRHPNRHCESRTDNVERDQCIVQENESLGSKAQLASFLFSRS</sequence>
<keyword evidence="7 9" id="KW-0333">Golgi apparatus</keyword>
<feature type="chain" id="PRO_5001728720" description="Hexosyltransferase" evidence="10">
    <location>
        <begin position="18"/>
        <end position="1087"/>
    </location>
</feature>
<dbReference type="GO" id="GO:0032580">
    <property type="term" value="C:Golgi cisterna membrane"/>
    <property type="evidence" value="ECO:0007669"/>
    <property type="project" value="UniProtKB-SubCell"/>
</dbReference>
<dbReference type="PANTHER" id="PTHR12369:SF13">
    <property type="entry name" value="HEXOSYLTRANSFERASE"/>
    <property type="match status" value="1"/>
</dbReference>
<evidence type="ECO:0000256" key="5">
    <source>
        <dbReference type="ARBA" id="ARBA00022968"/>
    </source>
</evidence>
<dbReference type="Pfam" id="PF05679">
    <property type="entry name" value="CHGN"/>
    <property type="match status" value="1"/>
</dbReference>
<dbReference type="InterPro" id="IPR008428">
    <property type="entry name" value="Chond_GalNAc"/>
</dbReference>
<keyword evidence="12" id="KW-1185">Reference proteome</keyword>
<dbReference type="EMBL" id="HG806393">
    <property type="protein sequence ID" value="CDW58674.1"/>
    <property type="molecule type" value="Genomic_DNA"/>
</dbReference>
<comment type="subcellular location">
    <subcellularLocation>
        <location evidence="1 9">Golgi apparatus</location>
        <location evidence="1 9">Golgi stack membrane</location>
        <topology evidence="1 9">Single-pass type II membrane protein</topology>
    </subcellularLocation>
</comment>
<evidence type="ECO:0000313" key="12">
    <source>
        <dbReference type="Proteomes" id="UP000030665"/>
    </source>
</evidence>
<evidence type="ECO:0000256" key="9">
    <source>
        <dbReference type="RuleBase" id="RU364016"/>
    </source>
</evidence>
<dbReference type="EC" id="2.4.1.-" evidence="9"/>
<evidence type="ECO:0000256" key="10">
    <source>
        <dbReference type="SAM" id="SignalP"/>
    </source>
</evidence>
<evidence type="ECO:0000256" key="3">
    <source>
        <dbReference type="ARBA" id="ARBA00022679"/>
    </source>
</evidence>
<dbReference type="InterPro" id="IPR051227">
    <property type="entry name" value="CS_glycosyltransferase"/>
</dbReference>
<keyword evidence="5 9" id="KW-0735">Signal-anchor</keyword>
<evidence type="ECO:0000256" key="8">
    <source>
        <dbReference type="ARBA" id="ARBA00023136"/>
    </source>
</evidence>
<accession>A0A077ZFU3</accession>
<organism evidence="11 12">
    <name type="scientific">Trichuris trichiura</name>
    <name type="common">Whipworm</name>
    <name type="synonym">Trichocephalus trichiurus</name>
    <dbReference type="NCBI Taxonomy" id="36087"/>
    <lineage>
        <taxon>Eukaryota</taxon>
        <taxon>Metazoa</taxon>
        <taxon>Ecdysozoa</taxon>
        <taxon>Nematoda</taxon>
        <taxon>Enoplea</taxon>
        <taxon>Dorylaimia</taxon>
        <taxon>Trichinellida</taxon>
        <taxon>Trichuridae</taxon>
        <taxon>Trichuris</taxon>
    </lineage>
</organism>
<comment type="similarity">
    <text evidence="2 9">Belongs to the chondroitin N-acetylgalactosaminyltransferase family.</text>
</comment>
<evidence type="ECO:0000256" key="6">
    <source>
        <dbReference type="ARBA" id="ARBA00022989"/>
    </source>
</evidence>
<keyword evidence="8" id="KW-0472">Membrane</keyword>